<comment type="similarity">
    <text evidence="2 13">Belongs to the thiolase-like superfamily. Beta-ketoacyl-ACP synthases family.</text>
</comment>
<feature type="domain" description="Ketosynthase family 3 (KS3)" evidence="14">
    <location>
        <begin position="13"/>
        <end position="422"/>
    </location>
</feature>
<evidence type="ECO:0000256" key="2">
    <source>
        <dbReference type="ARBA" id="ARBA00008467"/>
    </source>
</evidence>
<keyword evidence="5" id="KW-0997">Cell inner membrane</keyword>
<keyword evidence="7" id="KW-0812">Transmembrane</keyword>
<dbReference type="SUPFAM" id="SSF53901">
    <property type="entry name" value="Thiolase-like"/>
    <property type="match status" value="2"/>
</dbReference>
<keyword evidence="4" id="KW-1003">Cell membrane</keyword>
<keyword evidence="8" id="KW-1133">Transmembrane helix</keyword>
<dbReference type="Gene3D" id="3.40.47.10">
    <property type="match status" value="1"/>
</dbReference>
<evidence type="ECO:0000256" key="11">
    <source>
        <dbReference type="ARBA" id="ARBA00039445"/>
    </source>
</evidence>
<keyword evidence="6 13" id="KW-0808">Transferase</keyword>
<protein>
    <recommendedName>
        <fullName evidence="11">Nodulation protein E</fullName>
    </recommendedName>
    <alternativeName>
        <fullName evidence="12">Host-specificity of nodulation protein B</fullName>
    </alternativeName>
</protein>
<evidence type="ECO:0000256" key="7">
    <source>
        <dbReference type="ARBA" id="ARBA00022692"/>
    </source>
</evidence>
<accession>A0ABW8ZMI6</accession>
<evidence type="ECO:0000259" key="14">
    <source>
        <dbReference type="PROSITE" id="PS52004"/>
    </source>
</evidence>
<dbReference type="InterPro" id="IPR020841">
    <property type="entry name" value="PKS_Beta-ketoAc_synthase_dom"/>
</dbReference>
<dbReference type="RefSeq" id="WP_408332789.1">
    <property type="nucleotide sequence ID" value="NZ_JAQQFH010000032.1"/>
</dbReference>
<comment type="caution">
    <text evidence="15">The sequence shown here is derived from an EMBL/GenBank/DDBJ whole genome shotgun (WGS) entry which is preliminary data.</text>
</comment>
<evidence type="ECO:0000313" key="15">
    <source>
        <dbReference type="EMBL" id="MFL9884404.1"/>
    </source>
</evidence>
<evidence type="ECO:0000256" key="1">
    <source>
        <dbReference type="ARBA" id="ARBA00004533"/>
    </source>
</evidence>
<dbReference type="Pfam" id="PF02801">
    <property type="entry name" value="Ketoacyl-synt_C"/>
    <property type="match status" value="1"/>
</dbReference>
<reference evidence="15 16" key="1">
    <citation type="journal article" date="2024" name="Chem. Sci.">
        <title>Discovery of megapolipeptins by genome mining of a Burkholderiales bacteria collection.</title>
        <authorList>
            <person name="Paulo B.S."/>
            <person name="Recchia M.J.J."/>
            <person name="Lee S."/>
            <person name="Fergusson C.H."/>
            <person name="Romanowski S.B."/>
            <person name="Hernandez A."/>
            <person name="Krull N."/>
            <person name="Liu D.Y."/>
            <person name="Cavanagh H."/>
            <person name="Bos A."/>
            <person name="Gray C.A."/>
            <person name="Murphy B.T."/>
            <person name="Linington R.G."/>
            <person name="Eustaquio A.S."/>
        </authorList>
    </citation>
    <scope>NUCLEOTIDE SEQUENCE [LARGE SCALE GENOMIC DNA]</scope>
    <source>
        <strain evidence="15 16">RL16-012-BIC-B</strain>
    </source>
</reference>
<evidence type="ECO:0000313" key="16">
    <source>
        <dbReference type="Proteomes" id="UP001629249"/>
    </source>
</evidence>
<evidence type="ECO:0000256" key="4">
    <source>
        <dbReference type="ARBA" id="ARBA00022475"/>
    </source>
</evidence>
<dbReference type="PANTHER" id="PTHR11712">
    <property type="entry name" value="POLYKETIDE SYNTHASE-RELATED"/>
    <property type="match status" value="1"/>
</dbReference>
<organism evidence="15 16">
    <name type="scientific">Paraburkholderia agricolaris</name>
    <dbReference type="NCBI Taxonomy" id="2152888"/>
    <lineage>
        <taxon>Bacteria</taxon>
        <taxon>Pseudomonadati</taxon>
        <taxon>Pseudomonadota</taxon>
        <taxon>Betaproteobacteria</taxon>
        <taxon>Burkholderiales</taxon>
        <taxon>Burkholderiaceae</taxon>
        <taxon>Paraburkholderia</taxon>
    </lineage>
</organism>
<dbReference type="Proteomes" id="UP001629249">
    <property type="component" value="Unassembled WGS sequence"/>
</dbReference>
<dbReference type="CDD" id="cd00834">
    <property type="entry name" value="KAS_I_II"/>
    <property type="match status" value="1"/>
</dbReference>
<evidence type="ECO:0000256" key="13">
    <source>
        <dbReference type="RuleBase" id="RU003694"/>
    </source>
</evidence>
<dbReference type="EMBL" id="JAQQFN010000010">
    <property type="protein sequence ID" value="MFL9884404.1"/>
    <property type="molecule type" value="Genomic_DNA"/>
</dbReference>
<dbReference type="PROSITE" id="PS00606">
    <property type="entry name" value="KS3_1"/>
    <property type="match status" value="1"/>
</dbReference>
<dbReference type="InterPro" id="IPR014031">
    <property type="entry name" value="Ketoacyl_synth_C"/>
</dbReference>
<evidence type="ECO:0000256" key="3">
    <source>
        <dbReference type="ARBA" id="ARBA00022458"/>
    </source>
</evidence>
<evidence type="ECO:0000256" key="9">
    <source>
        <dbReference type="ARBA" id="ARBA00023136"/>
    </source>
</evidence>
<proteinExistence type="inferred from homology"/>
<sequence length="425" mass="45611">MHKNNCLPNLNQPRRVVVTGYGCATPLGGTAQASWESIADYACGYRRLELQDGSIKARFFGKVSIEPQRFKDIPISVRRVLPSFAKYAVLSAQEAMGMAFGEQTPTRHYRDVECGVILGTGWGGLDEAYELYARYCEGGLGSPLGSLITMPNVATAACSLMWNLRGYQNTPVAACATGTIAVGDAFELIRCGRAKMMLAGGAEALNSPSNIWNIDVLQALSKEQHVIERACCPFSRVRSGFVLSEGAAVLCLEDMESALSRGARILGEITGYGSYSDARDFTAPAEDMIARVQSIRAALSEAGKTAEQIDYINAHGTSTPLNDVNETESIKAALGDAAYRIPVSSTKSYSGHLIAAAGSFETILCLKAIETGMIPATIHLNDPDPHCDLDYVPNRHRFARIDTALNLSFGFGGANAALVVERFAS</sequence>
<keyword evidence="9" id="KW-0472">Membrane</keyword>
<evidence type="ECO:0000256" key="12">
    <source>
        <dbReference type="ARBA" id="ARBA00041756"/>
    </source>
</evidence>
<comment type="subcellular location">
    <subcellularLocation>
        <location evidence="1">Cell inner membrane</location>
    </subcellularLocation>
</comment>
<dbReference type="InterPro" id="IPR000794">
    <property type="entry name" value="Beta-ketoacyl_synthase"/>
</dbReference>
<evidence type="ECO:0000256" key="6">
    <source>
        <dbReference type="ARBA" id="ARBA00022679"/>
    </source>
</evidence>
<name>A0ABW8ZMI6_9BURK</name>
<dbReference type="InterPro" id="IPR018201">
    <property type="entry name" value="Ketoacyl_synth_AS"/>
</dbReference>
<keyword evidence="3" id="KW-0536">Nodulation</keyword>
<evidence type="ECO:0000256" key="8">
    <source>
        <dbReference type="ARBA" id="ARBA00022989"/>
    </source>
</evidence>
<dbReference type="SMART" id="SM00825">
    <property type="entry name" value="PKS_KS"/>
    <property type="match status" value="1"/>
</dbReference>
<gene>
    <name evidence="15" type="ORF">PQR66_15285</name>
</gene>
<dbReference type="PROSITE" id="PS52004">
    <property type="entry name" value="KS3_2"/>
    <property type="match status" value="1"/>
</dbReference>
<dbReference type="InterPro" id="IPR016039">
    <property type="entry name" value="Thiolase-like"/>
</dbReference>
<dbReference type="InterPro" id="IPR014030">
    <property type="entry name" value="Ketoacyl_synth_N"/>
</dbReference>
<evidence type="ECO:0000256" key="10">
    <source>
        <dbReference type="ARBA" id="ARBA00037576"/>
    </source>
</evidence>
<dbReference type="Pfam" id="PF00109">
    <property type="entry name" value="ketoacyl-synt"/>
    <property type="match status" value="1"/>
</dbReference>
<keyword evidence="16" id="KW-1185">Reference proteome</keyword>
<dbReference type="PANTHER" id="PTHR11712:SF352">
    <property type="entry name" value="3-OXOACYL-[ACYL-CARRIER-PROTEIN] SYNTHASE"/>
    <property type="match status" value="1"/>
</dbReference>
<evidence type="ECO:0000256" key="5">
    <source>
        <dbReference type="ARBA" id="ARBA00022519"/>
    </source>
</evidence>
<comment type="function">
    <text evidence="10">Proposed to synthesize NOD factor fatty acyl chain. Involved in the synthesis of a highly unsaturated fatty acid moiety, which forms part of a lipo-oligosaccharide that is responsible for host specificity.</text>
</comment>